<dbReference type="HAMAP" id="MF_00120">
    <property type="entry name" value="GatA"/>
    <property type="match status" value="1"/>
</dbReference>
<comment type="caution">
    <text evidence="6">The sequence shown here is derived from an EMBL/GenBank/DDBJ whole genome shotgun (WGS) entry which is preliminary data.</text>
</comment>
<feature type="domain" description="Amidase" evidence="5">
    <location>
        <begin position="185"/>
        <end position="515"/>
    </location>
</feature>
<keyword evidence="4" id="KW-0648">Protein biosynthesis</keyword>
<keyword evidence="3" id="KW-0067">ATP-binding</keyword>
<dbReference type="Proteomes" id="UP000825002">
    <property type="component" value="Unassembled WGS sequence"/>
</dbReference>
<dbReference type="InterPro" id="IPR004412">
    <property type="entry name" value="GatA"/>
</dbReference>
<dbReference type="EMBL" id="JAIFTH010000342">
    <property type="protein sequence ID" value="KAG9509769.1"/>
    <property type="molecule type" value="Genomic_DNA"/>
</dbReference>
<organism evidence="6 7">
    <name type="scientific">Fragariocoptes setiger</name>
    <dbReference type="NCBI Taxonomy" id="1670756"/>
    <lineage>
        <taxon>Eukaryota</taxon>
        <taxon>Metazoa</taxon>
        <taxon>Ecdysozoa</taxon>
        <taxon>Arthropoda</taxon>
        <taxon>Chelicerata</taxon>
        <taxon>Arachnida</taxon>
        <taxon>Acari</taxon>
        <taxon>Acariformes</taxon>
        <taxon>Trombidiformes</taxon>
        <taxon>Prostigmata</taxon>
        <taxon>Eupodina</taxon>
        <taxon>Eriophyoidea</taxon>
        <taxon>Phytoptidae</taxon>
        <taxon>Fragariocoptes</taxon>
    </lineage>
</organism>
<gene>
    <name evidence="6" type="primary">gatA</name>
    <name evidence="6" type="ORF">GZH46_01696</name>
</gene>
<evidence type="ECO:0000256" key="3">
    <source>
        <dbReference type="ARBA" id="ARBA00022840"/>
    </source>
</evidence>
<evidence type="ECO:0000256" key="4">
    <source>
        <dbReference type="ARBA" id="ARBA00022917"/>
    </source>
</evidence>
<dbReference type="InterPro" id="IPR000120">
    <property type="entry name" value="Amidase"/>
</dbReference>
<reference evidence="6 7" key="1">
    <citation type="submission" date="2020-10" db="EMBL/GenBank/DDBJ databases">
        <authorList>
            <person name="Klimov P.B."/>
            <person name="Dyachkov S.M."/>
            <person name="Chetverikov P.E."/>
        </authorList>
    </citation>
    <scope>NUCLEOTIDE SEQUENCE [LARGE SCALE GENOMIC DNA]</scope>
    <source>
        <strain evidence="6">BMOC 18-1129-001#AD2665</strain>
        <tissue evidence="6">Entire mites</tissue>
    </source>
</reference>
<sequence length="536" mass="59383">MAVRSAISDLHRRLLSRELTVSQICDSSLNIAKQTKYLNAFVTLTANEVRQRAKKCDQILSSLDSKLYSTLSPLFGVPIAIKDNFCTRNIKTTCGSLMLSNYVPPYDATIVDRLFNQSNAIMIGKTNLDEFAMGSSSITSHYGPTANPWKSFGQPNFKQPSSPNFACPPPTPRSSFDFDQSSDWYMAGGSSTGSAVAVATGACLAAIGTDTGGSNRHPASMVGIVGFKPTYGMISRFGMIPLAHSLDTVSILSRYVADTELVFDTLMGVDSNDLTSQSAIVADQNTDTTTNRRVITIGIPRQFGHCDHLTDEVSSLWNDIADQLSKHNRYRIVNVDMPNIVYASHCYAVLSCCEVASNMACYDGVKYGYSVRVDASAKSQVKFDRDDWYRSNRDQGFGNEVKKRILCGNYFLHGNNRQHYYEQALKLRRLIADDFERVFDSVDALLTPSTPSPAISHLEWTQKQTDNQLFHEDFCLIPSNLSHTPAISIPAGTSQCGLPLSLQLIGRRNCDKTLLSMARDIETLLGYERFLEFVDR</sequence>
<evidence type="ECO:0000256" key="1">
    <source>
        <dbReference type="ARBA" id="ARBA00022598"/>
    </source>
</evidence>
<dbReference type="Pfam" id="PF01425">
    <property type="entry name" value="Amidase"/>
    <property type="match status" value="2"/>
</dbReference>
<evidence type="ECO:0000259" key="5">
    <source>
        <dbReference type="Pfam" id="PF01425"/>
    </source>
</evidence>
<dbReference type="Gene3D" id="3.90.1300.10">
    <property type="entry name" value="Amidase signature (AS) domain"/>
    <property type="match status" value="1"/>
</dbReference>
<feature type="non-terminal residue" evidence="6">
    <location>
        <position position="1"/>
    </location>
</feature>
<evidence type="ECO:0000313" key="7">
    <source>
        <dbReference type="Proteomes" id="UP000825002"/>
    </source>
</evidence>
<evidence type="ECO:0000313" key="6">
    <source>
        <dbReference type="EMBL" id="KAG9509769.1"/>
    </source>
</evidence>
<keyword evidence="1" id="KW-0436">Ligase</keyword>
<protein>
    <submittedName>
        <fullName evidence="6">Glutamyl-tRNA(Gln) amidotransferase subunit A, mitochondrial</fullName>
    </submittedName>
</protein>
<dbReference type="PANTHER" id="PTHR11895:SF7">
    <property type="entry name" value="GLUTAMYL-TRNA(GLN) AMIDOTRANSFERASE SUBUNIT A, MITOCHONDRIAL"/>
    <property type="match status" value="1"/>
</dbReference>
<dbReference type="SUPFAM" id="SSF75304">
    <property type="entry name" value="Amidase signature (AS) enzymes"/>
    <property type="match status" value="1"/>
</dbReference>
<name>A0ABQ7S8K7_9ACAR</name>
<feature type="domain" description="Amidase" evidence="5">
    <location>
        <begin position="31"/>
        <end position="150"/>
    </location>
</feature>
<dbReference type="PANTHER" id="PTHR11895">
    <property type="entry name" value="TRANSAMIDASE"/>
    <property type="match status" value="1"/>
</dbReference>
<dbReference type="InterPro" id="IPR036928">
    <property type="entry name" value="AS_sf"/>
</dbReference>
<keyword evidence="2" id="KW-0547">Nucleotide-binding</keyword>
<proteinExistence type="inferred from homology"/>
<dbReference type="InterPro" id="IPR023631">
    <property type="entry name" value="Amidase_dom"/>
</dbReference>
<evidence type="ECO:0000256" key="2">
    <source>
        <dbReference type="ARBA" id="ARBA00022741"/>
    </source>
</evidence>
<accession>A0ABQ7S8K7</accession>
<keyword evidence="7" id="KW-1185">Reference proteome</keyword>